<reference evidence="3 4" key="1">
    <citation type="journal article" date="2007" name="Nature">
        <title>Evolution of genes and genomes on the Drosophila phylogeny.</title>
        <authorList>
            <consortium name="Drosophila 12 Genomes Consortium"/>
            <person name="Clark A.G."/>
            <person name="Eisen M.B."/>
            <person name="Smith D.R."/>
            <person name="Bergman C.M."/>
            <person name="Oliver B."/>
            <person name="Markow T.A."/>
            <person name="Kaufman T.C."/>
            <person name="Kellis M."/>
            <person name="Gelbart W."/>
            <person name="Iyer V.N."/>
            <person name="Pollard D.A."/>
            <person name="Sackton T.B."/>
            <person name="Larracuente A.M."/>
            <person name="Singh N.D."/>
            <person name="Abad J.P."/>
            <person name="Abt D.N."/>
            <person name="Adryan B."/>
            <person name="Aguade M."/>
            <person name="Akashi H."/>
            <person name="Anderson W.W."/>
            <person name="Aquadro C.F."/>
            <person name="Ardell D.H."/>
            <person name="Arguello R."/>
            <person name="Artieri C.G."/>
            <person name="Barbash D.A."/>
            <person name="Barker D."/>
            <person name="Barsanti P."/>
            <person name="Batterham P."/>
            <person name="Batzoglou S."/>
            <person name="Begun D."/>
            <person name="Bhutkar A."/>
            <person name="Blanco E."/>
            <person name="Bosak S.A."/>
            <person name="Bradley R.K."/>
            <person name="Brand A.D."/>
            <person name="Brent M.R."/>
            <person name="Brooks A.N."/>
            <person name="Brown R.H."/>
            <person name="Butlin R.K."/>
            <person name="Caggese C."/>
            <person name="Calvi B.R."/>
            <person name="Bernardo de Carvalho A."/>
            <person name="Caspi A."/>
            <person name="Castrezana S."/>
            <person name="Celniker S.E."/>
            <person name="Chang J.L."/>
            <person name="Chapple C."/>
            <person name="Chatterji S."/>
            <person name="Chinwalla A."/>
            <person name="Civetta A."/>
            <person name="Clifton S.W."/>
            <person name="Comeron J.M."/>
            <person name="Costello J.C."/>
            <person name="Coyne J.A."/>
            <person name="Daub J."/>
            <person name="David R.G."/>
            <person name="Delcher A.L."/>
            <person name="Delehaunty K."/>
            <person name="Do C.B."/>
            <person name="Ebling H."/>
            <person name="Edwards K."/>
            <person name="Eickbush T."/>
            <person name="Evans J.D."/>
            <person name="Filipski A."/>
            <person name="Findeiss S."/>
            <person name="Freyhult E."/>
            <person name="Fulton L."/>
            <person name="Fulton R."/>
            <person name="Garcia A.C."/>
            <person name="Gardiner A."/>
            <person name="Garfield D.A."/>
            <person name="Garvin B.E."/>
            <person name="Gibson G."/>
            <person name="Gilbert D."/>
            <person name="Gnerre S."/>
            <person name="Godfrey J."/>
            <person name="Good R."/>
            <person name="Gotea V."/>
            <person name="Gravely B."/>
            <person name="Greenberg A.J."/>
            <person name="Griffiths-Jones S."/>
            <person name="Gross S."/>
            <person name="Guigo R."/>
            <person name="Gustafson E.A."/>
            <person name="Haerty W."/>
            <person name="Hahn M.W."/>
            <person name="Halligan D.L."/>
            <person name="Halpern A.L."/>
            <person name="Halter G.M."/>
            <person name="Han M.V."/>
            <person name="Heger A."/>
            <person name="Hillier L."/>
            <person name="Hinrichs A.S."/>
            <person name="Holmes I."/>
            <person name="Hoskins R.A."/>
            <person name="Hubisz M.J."/>
            <person name="Hultmark D."/>
            <person name="Huntley M.A."/>
            <person name="Jaffe D.B."/>
            <person name="Jagadeeshan S."/>
            <person name="Jeck W.R."/>
            <person name="Johnson J."/>
            <person name="Jones C.D."/>
            <person name="Jordan W.C."/>
            <person name="Karpen G.H."/>
            <person name="Kataoka E."/>
            <person name="Keightley P.D."/>
            <person name="Kheradpour P."/>
            <person name="Kirkness E.F."/>
            <person name="Koerich L.B."/>
            <person name="Kristiansen K."/>
            <person name="Kudrna D."/>
            <person name="Kulathinal R.J."/>
            <person name="Kumar S."/>
            <person name="Kwok R."/>
            <person name="Lander E."/>
            <person name="Langley C.H."/>
            <person name="Lapoint R."/>
            <person name="Lazzaro B.P."/>
            <person name="Lee S.J."/>
            <person name="Levesque L."/>
            <person name="Li R."/>
            <person name="Lin C.F."/>
            <person name="Lin M.F."/>
            <person name="Lindblad-Toh K."/>
            <person name="Llopart A."/>
            <person name="Long M."/>
            <person name="Low L."/>
            <person name="Lozovsky E."/>
            <person name="Lu J."/>
            <person name="Luo M."/>
            <person name="Machado C.A."/>
            <person name="Makalowski W."/>
            <person name="Marzo M."/>
            <person name="Matsuda M."/>
            <person name="Matzkin L."/>
            <person name="McAllister B."/>
            <person name="McBride C.S."/>
            <person name="McKernan B."/>
            <person name="McKernan K."/>
            <person name="Mendez-Lago M."/>
            <person name="Minx P."/>
            <person name="Mollenhauer M.U."/>
            <person name="Montooth K."/>
            <person name="Mount S.M."/>
            <person name="Mu X."/>
            <person name="Myers E."/>
            <person name="Negre B."/>
            <person name="Newfeld S."/>
            <person name="Nielsen R."/>
            <person name="Noor M.A."/>
            <person name="O'Grady P."/>
            <person name="Pachter L."/>
            <person name="Papaceit M."/>
            <person name="Parisi M.J."/>
            <person name="Parisi M."/>
            <person name="Parts L."/>
            <person name="Pedersen J.S."/>
            <person name="Pesole G."/>
            <person name="Phillippy A.M."/>
            <person name="Ponting C.P."/>
            <person name="Pop M."/>
            <person name="Porcelli D."/>
            <person name="Powell J.R."/>
            <person name="Prohaska S."/>
            <person name="Pruitt K."/>
            <person name="Puig M."/>
            <person name="Quesneville H."/>
            <person name="Ram K.R."/>
            <person name="Rand D."/>
            <person name="Rasmussen M.D."/>
            <person name="Reed L.K."/>
            <person name="Reenan R."/>
            <person name="Reily A."/>
            <person name="Remington K.A."/>
            <person name="Rieger T.T."/>
            <person name="Ritchie M.G."/>
            <person name="Robin C."/>
            <person name="Rogers Y.H."/>
            <person name="Rohde C."/>
            <person name="Rozas J."/>
            <person name="Rubenfield M.J."/>
            <person name="Ruiz A."/>
            <person name="Russo S."/>
            <person name="Salzberg S.L."/>
            <person name="Sanchez-Gracia A."/>
            <person name="Saranga D.J."/>
            <person name="Sato H."/>
            <person name="Schaeffer S.W."/>
            <person name="Schatz M.C."/>
            <person name="Schlenke T."/>
            <person name="Schwartz R."/>
            <person name="Segarra C."/>
            <person name="Singh R.S."/>
            <person name="Sirot L."/>
            <person name="Sirota M."/>
            <person name="Sisneros N.B."/>
            <person name="Smith C.D."/>
            <person name="Smith T.F."/>
            <person name="Spieth J."/>
            <person name="Stage D.E."/>
            <person name="Stark A."/>
            <person name="Stephan W."/>
            <person name="Strausberg R.L."/>
            <person name="Strempel S."/>
            <person name="Sturgill D."/>
            <person name="Sutton G."/>
            <person name="Sutton G.G."/>
            <person name="Tao W."/>
            <person name="Teichmann S."/>
            <person name="Tobari Y.N."/>
            <person name="Tomimura Y."/>
            <person name="Tsolas J.M."/>
            <person name="Valente V.L."/>
            <person name="Venter E."/>
            <person name="Venter J.C."/>
            <person name="Vicario S."/>
            <person name="Vieira F.G."/>
            <person name="Vilella A.J."/>
            <person name="Villasante A."/>
            <person name="Walenz B."/>
            <person name="Wang J."/>
            <person name="Wasserman M."/>
            <person name="Watts T."/>
            <person name="Wilson D."/>
            <person name="Wilson R.K."/>
            <person name="Wing R.A."/>
            <person name="Wolfner M.F."/>
            <person name="Wong A."/>
            <person name="Wong G.K."/>
            <person name="Wu C.I."/>
            <person name="Wu G."/>
            <person name="Yamamoto D."/>
            <person name="Yang H.P."/>
            <person name="Yang S.P."/>
            <person name="Yorke J.A."/>
            <person name="Yoshida K."/>
            <person name="Zdobnov E."/>
            <person name="Zhang P."/>
            <person name="Zhang Y."/>
            <person name="Zimin A.V."/>
            <person name="Baldwin J."/>
            <person name="Abdouelleil A."/>
            <person name="Abdulkadir J."/>
            <person name="Abebe A."/>
            <person name="Abera B."/>
            <person name="Abreu J."/>
            <person name="Acer S.C."/>
            <person name="Aftuck L."/>
            <person name="Alexander A."/>
            <person name="An P."/>
            <person name="Anderson E."/>
            <person name="Anderson S."/>
            <person name="Arachi H."/>
            <person name="Azer M."/>
            <person name="Bachantsang P."/>
            <person name="Barry A."/>
            <person name="Bayul T."/>
            <person name="Berlin A."/>
            <person name="Bessette D."/>
            <person name="Bloom T."/>
            <person name="Blye J."/>
            <person name="Boguslavskiy L."/>
            <person name="Bonnet C."/>
            <person name="Boukhgalter B."/>
            <person name="Bourzgui I."/>
            <person name="Brown A."/>
            <person name="Cahill P."/>
            <person name="Channer S."/>
            <person name="Cheshatsang Y."/>
            <person name="Chuda L."/>
            <person name="Citroen M."/>
            <person name="Collymore A."/>
            <person name="Cooke P."/>
            <person name="Costello M."/>
            <person name="D'Aco K."/>
            <person name="Daza R."/>
            <person name="De Haan G."/>
            <person name="DeGray S."/>
            <person name="DeMaso C."/>
            <person name="Dhargay N."/>
            <person name="Dooley K."/>
            <person name="Dooley E."/>
            <person name="Doricent M."/>
            <person name="Dorje P."/>
            <person name="Dorjee K."/>
            <person name="Dupes A."/>
            <person name="Elong R."/>
            <person name="Falk J."/>
            <person name="Farina A."/>
            <person name="Faro S."/>
            <person name="Ferguson D."/>
            <person name="Fisher S."/>
            <person name="Foley C.D."/>
            <person name="Franke A."/>
            <person name="Friedrich D."/>
            <person name="Gadbois L."/>
            <person name="Gearin G."/>
            <person name="Gearin C.R."/>
            <person name="Giannoukos G."/>
            <person name="Goode T."/>
            <person name="Graham J."/>
            <person name="Grandbois E."/>
            <person name="Grewal S."/>
            <person name="Gyaltsen K."/>
            <person name="Hafez N."/>
            <person name="Hagos B."/>
            <person name="Hall J."/>
            <person name="Henson C."/>
            <person name="Hollinger A."/>
            <person name="Honan T."/>
            <person name="Huard M.D."/>
            <person name="Hughes L."/>
            <person name="Hurhula B."/>
            <person name="Husby M.E."/>
            <person name="Kamat A."/>
            <person name="Kanga B."/>
            <person name="Kashin S."/>
            <person name="Khazanovich D."/>
            <person name="Kisner P."/>
            <person name="Lance K."/>
            <person name="Lara M."/>
            <person name="Lee W."/>
            <person name="Lennon N."/>
            <person name="Letendre F."/>
            <person name="LeVine R."/>
            <person name="Lipovsky A."/>
            <person name="Liu X."/>
            <person name="Liu J."/>
            <person name="Liu S."/>
            <person name="Lokyitsang T."/>
            <person name="Lokyitsang Y."/>
            <person name="Lubonja R."/>
            <person name="Lui A."/>
            <person name="MacDonald P."/>
            <person name="Magnisalis V."/>
            <person name="Maru K."/>
            <person name="Matthews C."/>
            <person name="McCusker W."/>
            <person name="McDonough S."/>
            <person name="Mehta T."/>
            <person name="Meldrim J."/>
            <person name="Meneus L."/>
            <person name="Mihai O."/>
            <person name="Mihalev A."/>
            <person name="Mihova T."/>
            <person name="Mittelman R."/>
            <person name="Mlenga V."/>
            <person name="Montmayeur A."/>
            <person name="Mulrain L."/>
            <person name="Navidi A."/>
            <person name="Naylor J."/>
            <person name="Negash T."/>
            <person name="Nguyen T."/>
            <person name="Nguyen N."/>
            <person name="Nicol R."/>
            <person name="Norbu C."/>
            <person name="Norbu N."/>
            <person name="Novod N."/>
            <person name="O'Neill B."/>
            <person name="Osman S."/>
            <person name="Markiewicz E."/>
            <person name="Oyono O.L."/>
            <person name="Patti C."/>
            <person name="Phunkhang P."/>
            <person name="Pierre F."/>
            <person name="Priest M."/>
            <person name="Raghuraman S."/>
            <person name="Rege F."/>
            <person name="Reyes R."/>
            <person name="Rise C."/>
            <person name="Rogov P."/>
            <person name="Ross K."/>
            <person name="Ryan E."/>
            <person name="Settipalli S."/>
            <person name="Shea T."/>
            <person name="Sherpa N."/>
            <person name="Shi L."/>
            <person name="Shih D."/>
            <person name="Sparrow T."/>
            <person name="Spaulding J."/>
            <person name="Stalker J."/>
            <person name="Stange-Thomann N."/>
            <person name="Stavropoulos S."/>
            <person name="Stone C."/>
            <person name="Strader C."/>
            <person name="Tesfaye S."/>
            <person name="Thomson T."/>
            <person name="Thoulutsang Y."/>
            <person name="Thoulutsang D."/>
            <person name="Topham K."/>
            <person name="Topping I."/>
            <person name="Tsamla T."/>
            <person name="Vassiliev H."/>
            <person name="Vo A."/>
            <person name="Wangchuk T."/>
            <person name="Wangdi T."/>
            <person name="Weiand M."/>
            <person name="Wilkinson J."/>
            <person name="Wilson A."/>
            <person name="Yadav S."/>
            <person name="Young G."/>
            <person name="Yu Q."/>
            <person name="Zembek L."/>
            <person name="Zhong D."/>
            <person name="Zimmer A."/>
            <person name="Zwirko Z."/>
            <person name="Jaffe D.B."/>
            <person name="Alvarez P."/>
            <person name="Brockman W."/>
            <person name="Butler J."/>
            <person name="Chin C."/>
            <person name="Gnerre S."/>
            <person name="Grabherr M."/>
            <person name="Kleber M."/>
            <person name="Mauceli E."/>
            <person name="MacCallum I."/>
        </authorList>
    </citation>
    <scope>NUCLEOTIDE SEQUENCE [LARGE SCALE GENOMIC DNA]</scope>
    <source>
        <strain evidence="3 4">TSC#14021-0224.01</strain>
    </source>
</reference>
<name>B3NGG5_DROER</name>
<protein>
    <submittedName>
        <fullName evidence="3">Uncharacterized protein</fullName>
    </submittedName>
</protein>
<gene>
    <name evidence="3" type="primary">Dere\GG14067</name>
    <name evidence="3" type="synonym">dere_GLEANR_14273</name>
    <name evidence="3" type="synonym">GG14067</name>
    <name evidence="3" type="ORF">Dere_GG14067</name>
</gene>
<evidence type="ECO:0000256" key="2">
    <source>
        <dbReference type="SAM" id="Phobius"/>
    </source>
</evidence>
<keyword evidence="4" id="KW-1185">Reference proteome</keyword>
<dbReference type="KEGG" id="der:6545071"/>
<keyword evidence="2" id="KW-0812">Transmembrane</keyword>
<evidence type="ECO:0000256" key="1">
    <source>
        <dbReference type="SAM" id="MobiDB-lite"/>
    </source>
</evidence>
<dbReference type="Proteomes" id="UP000008711">
    <property type="component" value="Unassembled WGS sequence"/>
</dbReference>
<reference evidence="3 4" key="2">
    <citation type="journal article" date="2008" name="Bioinformatics">
        <title>Assembly reconciliation.</title>
        <authorList>
            <person name="Zimin A.V."/>
            <person name="Smith D.R."/>
            <person name="Sutton G."/>
            <person name="Yorke J.A."/>
        </authorList>
    </citation>
    <scope>NUCLEOTIDE SEQUENCE [LARGE SCALE GENOMIC DNA]</scope>
    <source>
        <strain evidence="3 4">TSC#14021-0224.01</strain>
    </source>
</reference>
<organism evidence="3 4">
    <name type="scientific">Drosophila erecta</name>
    <name type="common">Fruit fly</name>
    <dbReference type="NCBI Taxonomy" id="7220"/>
    <lineage>
        <taxon>Eukaryota</taxon>
        <taxon>Metazoa</taxon>
        <taxon>Ecdysozoa</taxon>
        <taxon>Arthropoda</taxon>
        <taxon>Hexapoda</taxon>
        <taxon>Insecta</taxon>
        <taxon>Pterygota</taxon>
        <taxon>Neoptera</taxon>
        <taxon>Endopterygota</taxon>
        <taxon>Diptera</taxon>
        <taxon>Brachycera</taxon>
        <taxon>Muscomorpha</taxon>
        <taxon>Ephydroidea</taxon>
        <taxon>Drosophilidae</taxon>
        <taxon>Drosophila</taxon>
        <taxon>Sophophora</taxon>
    </lineage>
</organism>
<sequence length="80" mass="9002">MPINRINRINPTTAMGSASLKFYLICLLVVCVIGWSAGAPSAQLSRKELEDRYREKPPVPDERNADAELDNAFDRNTKRP</sequence>
<dbReference type="OrthoDB" id="7828421at2759"/>
<evidence type="ECO:0000313" key="4">
    <source>
        <dbReference type="Proteomes" id="UP000008711"/>
    </source>
</evidence>
<dbReference type="EMBL" id="CH954178">
    <property type="protein sequence ID" value="EDV51131.2"/>
    <property type="molecule type" value="Genomic_DNA"/>
</dbReference>
<feature type="transmembrane region" description="Helical" evidence="2">
    <location>
        <begin position="20"/>
        <end position="38"/>
    </location>
</feature>
<feature type="region of interest" description="Disordered" evidence="1">
    <location>
        <begin position="44"/>
        <end position="80"/>
    </location>
</feature>
<evidence type="ECO:0000313" key="3">
    <source>
        <dbReference type="EMBL" id="EDV51131.2"/>
    </source>
</evidence>
<proteinExistence type="predicted"/>
<feature type="compositionally biased region" description="Basic and acidic residues" evidence="1">
    <location>
        <begin position="45"/>
        <end position="80"/>
    </location>
</feature>
<keyword evidence="2" id="KW-0472">Membrane</keyword>
<dbReference type="GO" id="GO:0046662">
    <property type="term" value="P:regulation of egg-laying behavior"/>
    <property type="evidence" value="ECO:0007669"/>
    <property type="project" value="EnsemblMetazoa"/>
</dbReference>
<dbReference type="HOGENOM" id="CLU_2833818_0_0_1"/>
<keyword evidence="2" id="KW-1133">Transmembrane helix</keyword>
<accession>B3NGG5</accession>
<dbReference type="AlphaFoldDB" id="B3NGG5"/>